<dbReference type="EnsemblPlants" id="AVESA.00010b.r2.1DG0179440.1">
    <property type="protein sequence ID" value="AVESA.00010b.r2.1DG0179440.1.CDS"/>
    <property type="gene ID" value="AVESA.00010b.r2.1DG0179440"/>
</dbReference>
<dbReference type="Proteomes" id="UP001732700">
    <property type="component" value="Chromosome 1D"/>
</dbReference>
<accession>A0ACD5U4S4</accession>
<proteinExistence type="predicted"/>
<keyword evidence="2" id="KW-1185">Reference proteome</keyword>
<reference evidence="1" key="1">
    <citation type="submission" date="2021-05" db="EMBL/GenBank/DDBJ databases">
        <authorList>
            <person name="Scholz U."/>
            <person name="Mascher M."/>
            <person name="Fiebig A."/>
        </authorList>
    </citation>
    <scope>NUCLEOTIDE SEQUENCE [LARGE SCALE GENOMIC DNA]</scope>
</reference>
<organism evidence="1 2">
    <name type="scientific">Avena sativa</name>
    <name type="common">Oat</name>
    <dbReference type="NCBI Taxonomy" id="4498"/>
    <lineage>
        <taxon>Eukaryota</taxon>
        <taxon>Viridiplantae</taxon>
        <taxon>Streptophyta</taxon>
        <taxon>Embryophyta</taxon>
        <taxon>Tracheophyta</taxon>
        <taxon>Spermatophyta</taxon>
        <taxon>Magnoliopsida</taxon>
        <taxon>Liliopsida</taxon>
        <taxon>Poales</taxon>
        <taxon>Poaceae</taxon>
        <taxon>BOP clade</taxon>
        <taxon>Pooideae</taxon>
        <taxon>Poodae</taxon>
        <taxon>Poeae</taxon>
        <taxon>Poeae Chloroplast Group 1 (Aveneae type)</taxon>
        <taxon>Aveninae</taxon>
        <taxon>Avena</taxon>
    </lineage>
</organism>
<sequence length="1090" mass="121962">MDGSNHGGQGQYHQYPPHPQPEPYPYNQYPPHPQPEPYQYQQYPPPAAAPASHYLAPSTSFPAYSPAPPHQFAHHSGPLQAYPPPPASHQQQAYPPHPHHAYPPNPQQDGYPPPHQPHPQQDGYPPPHQPHPQQDGYPPPSPSPYGYDPSPAYPSYPSPAHASYPSPGISPSSSFHQQPHASYPSPGLSPSSSFHQQPHAPAPESPAASAPHYPVADVLANMRLSNRYDYAPVTVSPVVLPPSASFSSSGSNHGGGAGMQMVPYGAAIGGSQHGGLKASLKVVLLHGSLDIWVHEAKNLPNKDMFSKRVTDLLGPRITGKASNVSLTSDPYVTIQVSYATVARTYVVSNSENPVWTQNFLVPVGHEAAEVEFVVKDSDVFGAQLMGTVAIPAENLLTGEVIEGLYPVLEPNGKPCAPGAVLRLSIQYIPVARLTMYHHGVMAGPDCQCLGVPNTYFPLRRGMRVTLYQDAHVPDGCLPDIWLDHGLRYQHGQCWRDMYNAISQARRLIYIVGWSVFHTIHLIRDGAEKAPSLGELLKMKSQEGVRVLLLVWDDPTSRSILGFKMDGFMGTRDEETRRFFKHSSVQVLLCPRSAGKRHSWVKQQETGTIFTHHQKTVIVDADAGNYRRKIIAFVGGLDLCGGRYDTPRHPLFQTLQTSHKEDYYNPNFATVDARGPREPWHDLHSKIDGPAAYDVLQNFEERWYKASKRHGIKKLAKSNDDALLRIERIPDIININDAIYFSDNDPETWHVQVFRSIDSNSAKGFPKDPREATMKNLVCGKNVLIDMSIHTAYVNAIRAAQHFIYIENQYFIGSSFNWDSNKDIGANNLVPIEIALKIANKIKANERFSAYIVVPMWPEGNPTGAPTQRILYWQNKTMQMMYETIYRALKEVGLDDIYEPQDYLNFFCLGNREVDENPSTPTTGNNPQEQARKNRRFMVYVHSKGMIVDDEYVIIGSANINQRSMEGIRDTEIAMGAYQPQYTWANKISAPRGQIYGYRMSLWAEHIGIIEEDFNHPESLECMRRVRRLGEHNWDQFLSNEVNEMRGHLMKYPVSVDRKGKVKPLEGCTTFPDMGGNICGSFTVIQENLTI</sequence>
<name>A0ACD5U4S4_AVESA</name>
<evidence type="ECO:0000313" key="2">
    <source>
        <dbReference type="Proteomes" id="UP001732700"/>
    </source>
</evidence>
<protein>
    <submittedName>
        <fullName evidence="1">Uncharacterized protein</fullName>
    </submittedName>
</protein>
<evidence type="ECO:0000313" key="1">
    <source>
        <dbReference type="EnsemblPlants" id="AVESA.00010b.r2.1DG0179440.1.CDS"/>
    </source>
</evidence>
<reference evidence="1" key="2">
    <citation type="submission" date="2025-09" db="UniProtKB">
        <authorList>
            <consortium name="EnsemblPlants"/>
        </authorList>
    </citation>
    <scope>IDENTIFICATION</scope>
</reference>